<feature type="region of interest" description="Disordered" evidence="1">
    <location>
        <begin position="1"/>
        <end position="20"/>
    </location>
</feature>
<proteinExistence type="predicted"/>
<keyword evidence="3" id="KW-1185">Reference proteome</keyword>
<evidence type="ECO:0000313" key="2">
    <source>
        <dbReference type="EMBL" id="MQT14389.1"/>
    </source>
</evidence>
<dbReference type="AlphaFoldDB" id="A0A6A7YA94"/>
<organism evidence="2 3">
    <name type="scientific">Segnochrobactrum spirostomi</name>
    <dbReference type="NCBI Taxonomy" id="2608987"/>
    <lineage>
        <taxon>Bacteria</taxon>
        <taxon>Pseudomonadati</taxon>
        <taxon>Pseudomonadota</taxon>
        <taxon>Alphaproteobacteria</taxon>
        <taxon>Hyphomicrobiales</taxon>
        <taxon>Segnochrobactraceae</taxon>
        <taxon>Segnochrobactrum</taxon>
    </lineage>
</organism>
<gene>
    <name evidence="2" type="ORF">F0357_17385</name>
</gene>
<feature type="compositionally biased region" description="Basic and acidic residues" evidence="1">
    <location>
        <begin position="67"/>
        <end position="76"/>
    </location>
</feature>
<evidence type="ECO:0000256" key="1">
    <source>
        <dbReference type="SAM" id="MobiDB-lite"/>
    </source>
</evidence>
<feature type="region of interest" description="Disordered" evidence="1">
    <location>
        <begin position="45"/>
        <end position="76"/>
    </location>
</feature>
<evidence type="ECO:0000313" key="3">
    <source>
        <dbReference type="Proteomes" id="UP000332515"/>
    </source>
</evidence>
<dbReference type="Proteomes" id="UP000332515">
    <property type="component" value="Unassembled WGS sequence"/>
</dbReference>
<comment type="caution">
    <text evidence="2">The sequence shown here is derived from an EMBL/GenBank/DDBJ whole genome shotgun (WGS) entry which is preliminary data.</text>
</comment>
<feature type="compositionally biased region" description="Low complexity" evidence="1">
    <location>
        <begin position="45"/>
        <end position="66"/>
    </location>
</feature>
<reference evidence="2 3" key="1">
    <citation type="submission" date="2019-09" db="EMBL/GenBank/DDBJ databases">
        <title>Segnochrobactrum spirostomi gen. nov., sp. nov., isolated from the ciliate Spirostomum cf. yagiui and description of a novel family, Segnochrobactraceae fam. nov. within the order Rhizobiales of the class Alphaproteobacteria.</title>
        <authorList>
            <person name="Akter S."/>
            <person name="Shazib S.U.A."/>
            <person name="Shin M.K."/>
        </authorList>
    </citation>
    <scope>NUCLEOTIDE SEQUENCE [LARGE SCALE GENOMIC DNA]</scope>
    <source>
        <strain evidence="2 3">Sp-1</strain>
    </source>
</reference>
<sequence length="76" mass="7913">MYARPADGLTLPLPDGRPWPAEGAWVDTAERYIRRRLADGDVVEVAPPATTSSPAVAPAPADQVASDDGKKTKGAA</sequence>
<dbReference type="EMBL" id="VWNA01000001">
    <property type="protein sequence ID" value="MQT14389.1"/>
    <property type="molecule type" value="Genomic_DNA"/>
</dbReference>
<accession>A0A6A7YA94</accession>
<dbReference type="Pfam" id="PF10948">
    <property type="entry name" value="DUF2635"/>
    <property type="match status" value="1"/>
</dbReference>
<dbReference type="InterPro" id="IPR024400">
    <property type="entry name" value="DUF2635"/>
</dbReference>
<name>A0A6A7YA94_9HYPH</name>
<protein>
    <submittedName>
        <fullName evidence="2">DUF2635 domain-containing protein</fullName>
    </submittedName>
</protein>